<keyword evidence="2" id="KW-1185">Reference proteome</keyword>
<name>A0A9D3Q8H9_MEGAT</name>
<protein>
    <submittedName>
        <fullName evidence="1">Uncharacterized protein</fullName>
    </submittedName>
</protein>
<dbReference type="Proteomes" id="UP001046870">
    <property type="component" value="Chromosome 5"/>
</dbReference>
<proteinExistence type="predicted"/>
<dbReference type="AlphaFoldDB" id="A0A9D3Q8H9"/>
<evidence type="ECO:0000313" key="1">
    <source>
        <dbReference type="EMBL" id="KAG7478428.1"/>
    </source>
</evidence>
<evidence type="ECO:0000313" key="2">
    <source>
        <dbReference type="Proteomes" id="UP001046870"/>
    </source>
</evidence>
<accession>A0A9D3Q8H9</accession>
<reference evidence="1" key="1">
    <citation type="submission" date="2021-01" db="EMBL/GenBank/DDBJ databases">
        <authorList>
            <person name="Zahm M."/>
            <person name="Roques C."/>
            <person name="Cabau C."/>
            <person name="Klopp C."/>
            <person name="Donnadieu C."/>
            <person name="Jouanno E."/>
            <person name="Lampietro C."/>
            <person name="Louis A."/>
            <person name="Herpin A."/>
            <person name="Echchiki A."/>
            <person name="Berthelot C."/>
            <person name="Parey E."/>
            <person name="Roest-Crollius H."/>
            <person name="Braasch I."/>
            <person name="Postlethwait J."/>
            <person name="Bobe J."/>
            <person name="Montfort J."/>
            <person name="Bouchez O."/>
            <person name="Begum T."/>
            <person name="Mejri S."/>
            <person name="Adams A."/>
            <person name="Chen W.-J."/>
            <person name="Guiguen Y."/>
        </authorList>
    </citation>
    <scope>NUCLEOTIDE SEQUENCE</scope>
    <source>
        <strain evidence="1">YG-15Mar2019-1</strain>
        <tissue evidence="1">Brain</tissue>
    </source>
</reference>
<organism evidence="1 2">
    <name type="scientific">Megalops atlanticus</name>
    <name type="common">Tarpon</name>
    <name type="synonym">Clupea gigantea</name>
    <dbReference type="NCBI Taxonomy" id="7932"/>
    <lineage>
        <taxon>Eukaryota</taxon>
        <taxon>Metazoa</taxon>
        <taxon>Chordata</taxon>
        <taxon>Craniata</taxon>
        <taxon>Vertebrata</taxon>
        <taxon>Euteleostomi</taxon>
        <taxon>Actinopterygii</taxon>
        <taxon>Neopterygii</taxon>
        <taxon>Teleostei</taxon>
        <taxon>Elopiformes</taxon>
        <taxon>Megalopidae</taxon>
        <taxon>Megalops</taxon>
    </lineage>
</organism>
<gene>
    <name evidence="1" type="ORF">MATL_G00080320</name>
</gene>
<dbReference type="EMBL" id="JAFDVH010000005">
    <property type="protein sequence ID" value="KAG7478428.1"/>
    <property type="molecule type" value="Genomic_DNA"/>
</dbReference>
<comment type="caution">
    <text evidence="1">The sequence shown here is derived from an EMBL/GenBank/DDBJ whole genome shotgun (WGS) entry which is preliminary data.</text>
</comment>
<sequence length="79" mass="9191">MIGACGQTGGRSQEVGKAHHVLPSVRRRLEHRQIATYFLFYKLYVRTEQLVSYQRDCPVLVPRYRIRDGCLIGRITSLR</sequence>